<comment type="pathway">
    <text evidence="3">Protein modification; protein glycosylation.</text>
</comment>
<evidence type="ECO:0000313" key="22">
    <source>
        <dbReference type="EMBL" id="GIY47437.1"/>
    </source>
</evidence>
<evidence type="ECO:0000256" key="10">
    <source>
        <dbReference type="ARBA" id="ARBA00022989"/>
    </source>
</evidence>
<feature type="disulfide bond" evidence="20">
    <location>
        <begin position="334"/>
        <end position="352"/>
    </location>
</feature>
<evidence type="ECO:0000256" key="21">
    <source>
        <dbReference type="RuleBase" id="RU361193"/>
    </source>
</evidence>
<evidence type="ECO:0000313" key="23">
    <source>
        <dbReference type="Proteomes" id="UP001054945"/>
    </source>
</evidence>
<evidence type="ECO:0000256" key="7">
    <source>
        <dbReference type="ARBA" id="ARBA00022801"/>
    </source>
</evidence>
<evidence type="ECO:0000256" key="8">
    <source>
        <dbReference type="ARBA" id="ARBA00022837"/>
    </source>
</evidence>
<dbReference type="GO" id="GO:0004571">
    <property type="term" value="F:mannosyl-oligosaccharide 1,2-alpha-mannosidase activity"/>
    <property type="evidence" value="ECO:0007669"/>
    <property type="project" value="UniProtKB-EC"/>
</dbReference>
<keyword evidence="23" id="KW-1185">Reference proteome</keyword>
<reference evidence="22 23" key="1">
    <citation type="submission" date="2021-06" db="EMBL/GenBank/DDBJ databases">
        <title>Caerostris extrusa draft genome.</title>
        <authorList>
            <person name="Kono N."/>
            <person name="Arakawa K."/>
        </authorList>
    </citation>
    <scope>NUCLEOTIDE SEQUENCE [LARGE SCALE GENOMIC DNA]</scope>
</reference>
<feature type="active site" evidence="18">
    <location>
        <position position="391"/>
    </location>
</feature>
<dbReference type="GO" id="GO:0005783">
    <property type="term" value="C:endoplasmic reticulum"/>
    <property type="evidence" value="ECO:0007669"/>
    <property type="project" value="TreeGrafter"/>
</dbReference>
<evidence type="ECO:0000256" key="4">
    <source>
        <dbReference type="ARBA" id="ARBA00007658"/>
    </source>
</evidence>
<evidence type="ECO:0000256" key="14">
    <source>
        <dbReference type="ARBA" id="ARBA00023180"/>
    </source>
</evidence>
<feature type="binding site" evidence="19">
    <location>
        <position position="477"/>
    </location>
    <ligand>
        <name>Ca(2+)</name>
        <dbReference type="ChEBI" id="CHEBI:29108"/>
    </ligand>
</feature>
<dbReference type="GO" id="GO:0005975">
    <property type="term" value="P:carbohydrate metabolic process"/>
    <property type="evidence" value="ECO:0007669"/>
    <property type="project" value="InterPro"/>
</dbReference>
<keyword evidence="7 21" id="KW-0378">Hydrolase</keyword>
<name>A0AAV4TQ51_CAEEX</name>
<evidence type="ECO:0000256" key="17">
    <source>
        <dbReference type="ARBA" id="ARBA00048605"/>
    </source>
</evidence>
<dbReference type="GO" id="GO:0005509">
    <property type="term" value="F:calcium ion binding"/>
    <property type="evidence" value="ECO:0007669"/>
    <property type="project" value="InterPro"/>
</dbReference>
<evidence type="ECO:0000256" key="18">
    <source>
        <dbReference type="PIRSR" id="PIRSR601382-1"/>
    </source>
</evidence>
<keyword evidence="5" id="KW-0812">Transmembrane</keyword>
<evidence type="ECO:0000256" key="2">
    <source>
        <dbReference type="ARBA" id="ARBA00004323"/>
    </source>
</evidence>
<evidence type="ECO:0000256" key="19">
    <source>
        <dbReference type="PIRSR" id="PIRSR601382-2"/>
    </source>
</evidence>
<evidence type="ECO:0000256" key="3">
    <source>
        <dbReference type="ARBA" id="ARBA00004922"/>
    </source>
</evidence>
<feature type="active site" description="Proton donor" evidence="18">
    <location>
        <position position="366"/>
    </location>
</feature>
<gene>
    <name evidence="22" type="primary">alpha-Man-Ia</name>
    <name evidence="22" type="ORF">CEXT_682341</name>
</gene>
<proteinExistence type="inferred from homology"/>
<keyword evidence="15 21" id="KW-0326">Glycosidase</keyword>
<dbReference type="Pfam" id="PF01532">
    <property type="entry name" value="Glyco_hydro_47"/>
    <property type="match status" value="1"/>
</dbReference>
<comment type="catalytic activity">
    <reaction evidence="17">
        <text>N(4)-(alpha-D-Man-(1-&gt;2)-alpha-D-Man-(1-&gt;2)-alpha-D-Man-(1-&gt;3)-[alpha-D-Man-(1-&gt;2)-alpha-D-Man-(1-&gt;3)-[alpha-D-Man-(1-&gt;2)-alpha-D-Man-(1-&gt;6)]-alpha-D-Man-(1-&gt;6)]-beta-D-Man-(1-&gt;4)-beta-D-GlcNAc-(1-&gt;4)-beta-D-GlcNAc)-L-asparaginyl-[protein] (N-glucan mannose isomer 9A1,2,3B1,2,3) + 4 H2O = N(4)-(alpha-D-Man-(1-&gt;3)-[alpha-D-Man-(1-&gt;3)-[alpha-D-Man-(1-&gt;6)]-alpha-D-Man-(1-&gt;6)]-beta-D-Man-(1-&gt;4)-beta-D-GlcNAc-(1-&gt;4)-beta-D-GlcNAc)-L-asparaginyl-[protein] (N-glucan mannose isomer 5A1,2) + 4 beta-D-mannose</text>
        <dbReference type="Rhea" id="RHEA:56008"/>
        <dbReference type="Rhea" id="RHEA-COMP:14356"/>
        <dbReference type="Rhea" id="RHEA-COMP:14367"/>
        <dbReference type="ChEBI" id="CHEBI:15377"/>
        <dbReference type="ChEBI" id="CHEBI:28563"/>
        <dbReference type="ChEBI" id="CHEBI:59087"/>
        <dbReference type="ChEBI" id="CHEBI:139493"/>
        <dbReference type="EC" id="3.2.1.113"/>
    </reaction>
</comment>
<evidence type="ECO:0000256" key="16">
    <source>
        <dbReference type="ARBA" id="ARBA00047669"/>
    </source>
</evidence>
<keyword evidence="6 19" id="KW-0479">Metal-binding</keyword>
<dbReference type="InterPro" id="IPR001382">
    <property type="entry name" value="Glyco_hydro_47"/>
</dbReference>
<evidence type="ECO:0000256" key="5">
    <source>
        <dbReference type="ARBA" id="ARBA00022692"/>
    </source>
</evidence>
<dbReference type="PRINTS" id="PR00747">
    <property type="entry name" value="GLYHDRLASE47"/>
</dbReference>
<evidence type="ECO:0000256" key="6">
    <source>
        <dbReference type="ARBA" id="ARBA00022723"/>
    </source>
</evidence>
<comment type="caution">
    <text evidence="22">The sequence shown here is derived from an EMBL/GenBank/DDBJ whole genome shotgun (WGS) entry which is preliminary data.</text>
</comment>
<evidence type="ECO:0000256" key="15">
    <source>
        <dbReference type="ARBA" id="ARBA00023295"/>
    </source>
</evidence>
<dbReference type="PANTHER" id="PTHR11742">
    <property type="entry name" value="MANNOSYL-OLIGOSACCHARIDE ALPHA-1,2-MANNOSIDASE-RELATED"/>
    <property type="match status" value="1"/>
</dbReference>
<evidence type="ECO:0000256" key="9">
    <source>
        <dbReference type="ARBA" id="ARBA00022968"/>
    </source>
</evidence>
<dbReference type="EMBL" id="BPLR01011579">
    <property type="protein sequence ID" value="GIY47437.1"/>
    <property type="molecule type" value="Genomic_DNA"/>
</dbReference>
<keyword evidence="8 19" id="KW-0106">Calcium</keyword>
<evidence type="ECO:0000256" key="12">
    <source>
        <dbReference type="ARBA" id="ARBA00023136"/>
    </source>
</evidence>
<comment type="cofactor">
    <cofactor evidence="1 19">
        <name>Ca(2+)</name>
        <dbReference type="ChEBI" id="CHEBI:29108"/>
    </cofactor>
</comment>
<dbReference type="GO" id="GO:0000139">
    <property type="term" value="C:Golgi membrane"/>
    <property type="evidence" value="ECO:0007669"/>
    <property type="project" value="UniProtKB-SubCell"/>
</dbReference>
<dbReference type="SUPFAM" id="SSF48225">
    <property type="entry name" value="Seven-hairpin glycosidases"/>
    <property type="match status" value="1"/>
</dbReference>
<protein>
    <recommendedName>
        <fullName evidence="21">alpha-1,2-Mannosidase</fullName>
        <ecNumber evidence="21">3.2.1.-</ecNumber>
    </recommendedName>
</protein>
<evidence type="ECO:0000256" key="20">
    <source>
        <dbReference type="PIRSR" id="PIRSR601382-3"/>
    </source>
</evidence>
<keyword evidence="11" id="KW-0333">Golgi apparatus</keyword>
<dbReference type="FunFam" id="1.50.10.10:FF:000017">
    <property type="entry name" value="alpha-1,2-Mannosidase"/>
    <property type="match status" value="1"/>
</dbReference>
<sequence length="495" mass="56531">MEEGKNTRFCFIALLNWRKLNSSPYDHAFQEDWCSTEPFKMMKHAWDNYAQYAWGQNELRPLSKRGHSAGIFGKSAMGATIVDGLNTLYIMELTDDYQKGRDWIAANLNLDFGNAEISVFETNIRFIGGLLSCYAMTGDVMFKEKADHVAQKLLPAFNTPTGIPNAIVNLKKKSALYISTINNFSPTCSGASKNYAWASSSSSILAEFGTLHLEFTYLSDITGNPVYKEKVNHIRDVLAKMEKPQGLFPNYLNPKTGHWGQHHMSMGALGDSFYEYLLKSWIQSNGEDVQALQMFQESAEAINDKLVFTSKSGLRYLADLKYDRFEHKMDHLACFCRQNYYLQLGKDLTHTCHESYDRTATKLGPESFRFSDASEAKALKQNEKYYIQRPEVIESYFVLWRVTKDPKYRQWGWEAAQAIDKHCRVDGGFSGLKNVYMVDSAKDDVQQSFFLAETLKYLYLLFSEDDLIPLDSWVLNTEAHPLPIKGKNPAYRVGS</sequence>
<dbReference type="Gene3D" id="1.50.10.10">
    <property type="match status" value="1"/>
</dbReference>
<dbReference type="AlphaFoldDB" id="A0AAV4TQ51"/>
<dbReference type="InterPro" id="IPR012341">
    <property type="entry name" value="6hp_glycosidase-like_sf"/>
</dbReference>
<keyword evidence="14" id="KW-0325">Glycoprotein</keyword>
<keyword evidence="13 20" id="KW-1015">Disulfide bond</keyword>
<organism evidence="22 23">
    <name type="scientific">Caerostris extrusa</name>
    <name type="common">Bark spider</name>
    <name type="synonym">Caerostris bankana</name>
    <dbReference type="NCBI Taxonomy" id="172846"/>
    <lineage>
        <taxon>Eukaryota</taxon>
        <taxon>Metazoa</taxon>
        <taxon>Ecdysozoa</taxon>
        <taxon>Arthropoda</taxon>
        <taxon>Chelicerata</taxon>
        <taxon>Arachnida</taxon>
        <taxon>Araneae</taxon>
        <taxon>Araneomorphae</taxon>
        <taxon>Entelegynae</taxon>
        <taxon>Araneoidea</taxon>
        <taxon>Araneidae</taxon>
        <taxon>Caerostris</taxon>
    </lineage>
</organism>
<dbReference type="Proteomes" id="UP001054945">
    <property type="component" value="Unassembled WGS sequence"/>
</dbReference>
<feature type="active site" evidence="18">
    <location>
        <position position="271"/>
    </location>
</feature>
<feature type="active site" description="Proton donor" evidence="18">
    <location>
        <position position="121"/>
    </location>
</feature>
<dbReference type="InterPro" id="IPR050749">
    <property type="entry name" value="Glycosyl_Hydrolase_47"/>
</dbReference>
<dbReference type="GO" id="GO:0006491">
    <property type="term" value="P:N-glycan processing"/>
    <property type="evidence" value="ECO:0007669"/>
    <property type="project" value="UniProtKB-ARBA"/>
</dbReference>
<evidence type="ECO:0000256" key="11">
    <source>
        <dbReference type="ARBA" id="ARBA00023034"/>
    </source>
</evidence>
<keyword evidence="9" id="KW-0735">Signal-anchor</keyword>
<dbReference type="InterPro" id="IPR036026">
    <property type="entry name" value="Seven-hairpin_glycosidases"/>
</dbReference>
<dbReference type="PANTHER" id="PTHR11742:SF6">
    <property type="entry name" value="MANNOSYL-OLIGOSACCHARIDE ALPHA-1,2-MANNOSIDASE IA-RELATED"/>
    <property type="match status" value="1"/>
</dbReference>
<keyword evidence="10" id="KW-1133">Transmembrane helix</keyword>
<accession>A0AAV4TQ51</accession>
<comment type="subcellular location">
    <subcellularLocation>
        <location evidence="2">Golgi apparatus membrane</location>
        <topology evidence="2">Single-pass type II membrane protein</topology>
    </subcellularLocation>
</comment>
<evidence type="ECO:0000256" key="1">
    <source>
        <dbReference type="ARBA" id="ARBA00001913"/>
    </source>
</evidence>
<comment type="catalytic activity">
    <reaction evidence="16">
        <text>N(4)-(alpha-D-Man-(1-&gt;2)-alpha-D-Man-(1-&gt;2)-alpha-D-Man-(1-&gt;3)-[alpha-D-Man-(1-&gt;3)-[alpha-D-Man-(1-&gt;2)-alpha-D-Man-(1-&gt;6)]-alpha-D-Man-(1-&gt;6)]-beta-D-Man-(1-&gt;4)-beta-D-GlcNAc-(1-&gt;4)-beta-D-GlcNAc)-L-asparaginyl-[protein] (N-glucan mannose isomer 8A1,2,3B1,3) + 3 H2O = N(4)-(alpha-D-Man-(1-&gt;3)-[alpha-D-Man-(1-&gt;3)-[alpha-D-Man-(1-&gt;6)]-alpha-D-Man-(1-&gt;6)]-beta-D-Man-(1-&gt;4)-beta-D-GlcNAc-(1-&gt;4)-beta-D-GlcNAc)-L-asparaginyl-[protein] (N-glucan mannose isomer 5A1,2) + 3 beta-D-mannose</text>
        <dbReference type="Rhea" id="RHEA:56028"/>
        <dbReference type="Rhea" id="RHEA-COMP:14358"/>
        <dbReference type="Rhea" id="RHEA-COMP:14367"/>
        <dbReference type="ChEBI" id="CHEBI:15377"/>
        <dbReference type="ChEBI" id="CHEBI:28563"/>
        <dbReference type="ChEBI" id="CHEBI:59087"/>
        <dbReference type="ChEBI" id="CHEBI:60628"/>
        <dbReference type="EC" id="3.2.1.113"/>
    </reaction>
</comment>
<comment type="similarity">
    <text evidence="4 21">Belongs to the glycosyl hydrolase 47 family.</text>
</comment>
<dbReference type="EC" id="3.2.1.-" evidence="21"/>
<keyword evidence="12" id="KW-0472">Membrane</keyword>
<evidence type="ECO:0000256" key="13">
    <source>
        <dbReference type="ARBA" id="ARBA00023157"/>
    </source>
</evidence>